<sequence length="144" mass="16982">MESCGNTMEKDHVIDTLKAETMALKAELRRQSDVIHQVKGMNHQLQRKLKQRENDFEDVVVAFWDHTKRRDVKHHILRTLLVQKKHAQDVAECLKHELDTIKFHCKSLRLQELQSECHEQGIEISVLREQVATLSATQYDRYPE</sequence>
<reference evidence="1" key="1">
    <citation type="submission" date="2013-12" db="EMBL/GenBank/DDBJ databases">
        <title>The Genome Sequence of Aphanomyces astaci APO3.</title>
        <authorList>
            <consortium name="The Broad Institute Genomics Platform"/>
            <person name="Russ C."/>
            <person name="Tyler B."/>
            <person name="van West P."/>
            <person name="Dieguez-Uribeondo J."/>
            <person name="Young S.K."/>
            <person name="Zeng Q."/>
            <person name="Gargeya S."/>
            <person name="Fitzgerald M."/>
            <person name="Abouelleil A."/>
            <person name="Alvarado L."/>
            <person name="Chapman S.B."/>
            <person name="Gainer-Dewar J."/>
            <person name="Goldberg J."/>
            <person name="Griggs A."/>
            <person name="Gujja S."/>
            <person name="Hansen M."/>
            <person name="Howarth C."/>
            <person name="Imamovic A."/>
            <person name="Ireland A."/>
            <person name="Larimer J."/>
            <person name="McCowan C."/>
            <person name="Murphy C."/>
            <person name="Pearson M."/>
            <person name="Poon T.W."/>
            <person name="Priest M."/>
            <person name="Roberts A."/>
            <person name="Saif S."/>
            <person name="Shea T."/>
            <person name="Sykes S."/>
            <person name="Wortman J."/>
            <person name="Nusbaum C."/>
            <person name="Birren B."/>
        </authorList>
    </citation>
    <scope>NUCLEOTIDE SEQUENCE [LARGE SCALE GENOMIC DNA]</scope>
    <source>
        <strain evidence="1">APO3</strain>
    </source>
</reference>
<proteinExistence type="predicted"/>
<dbReference type="RefSeq" id="XP_009837225.1">
    <property type="nucleotide sequence ID" value="XM_009838923.1"/>
</dbReference>
<dbReference type="AlphaFoldDB" id="W4G2S0"/>
<gene>
    <name evidence="1" type="ORF">H257_11860</name>
</gene>
<dbReference type="GeneID" id="20813856"/>
<evidence type="ECO:0000313" key="1">
    <source>
        <dbReference type="EMBL" id="ETV73349.1"/>
    </source>
</evidence>
<dbReference type="VEuPathDB" id="FungiDB:H257_11860"/>
<protein>
    <submittedName>
        <fullName evidence="1">Uncharacterized protein</fullName>
    </submittedName>
</protein>
<dbReference type="OrthoDB" id="79492at2759"/>
<organism evidence="1">
    <name type="scientific">Aphanomyces astaci</name>
    <name type="common">Crayfish plague agent</name>
    <dbReference type="NCBI Taxonomy" id="112090"/>
    <lineage>
        <taxon>Eukaryota</taxon>
        <taxon>Sar</taxon>
        <taxon>Stramenopiles</taxon>
        <taxon>Oomycota</taxon>
        <taxon>Saprolegniomycetes</taxon>
        <taxon>Saprolegniales</taxon>
        <taxon>Verrucalvaceae</taxon>
        <taxon>Aphanomyces</taxon>
    </lineage>
</organism>
<name>W4G2S0_APHAT</name>
<accession>W4G2S0</accession>
<dbReference type="EMBL" id="KI913149">
    <property type="protein sequence ID" value="ETV73349.1"/>
    <property type="molecule type" value="Genomic_DNA"/>
</dbReference>